<accession>A0A8D8W9T2</accession>
<feature type="transmembrane region" description="Helical" evidence="1">
    <location>
        <begin position="68"/>
        <end position="94"/>
    </location>
</feature>
<sequence>MFHQQTPELGVKRKCILLQSTQLCSLNHMQLCSLKHSYALCVYTNKWLSVYVDSCTLSYDTVELNFSLLFKCFTLIITVCLVTLGTVIQCYIYVDTCSTQHTFT</sequence>
<name>A0A8D8W9T2_9HEMI</name>
<evidence type="ECO:0000256" key="1">
    <source>
        <dbReference type="SAM" id="Phobius"/>
    </source>
</evidence>
<keyword evidence="1" id="KW-0472">Membrane</keyword>
<protein>
    <submittedName>
        <fullName evidence="2">Uncharacterized protein</fullName>
    </submittedName>
</protein>
<proteinExistence type="predicted"/>
<keyword evidence="1" id="KW-0812">Transmembrane</keyword>
<organism evidence="2">
    <name type="scientific">Cacopsylla melanoneura</name>
    <dbReference type="NCBI Taxonomy" id="428564"/>
    <lineage>
        <taxon>Eukaryota</taxon>
        <taxon>Metazoa</taxon>
        <taxon>Ecdysozoa</taxon>
        <taxon>Arthropoda</taxon>
        <taxon>Hexapoda</taxon>
        <taxon>Insecta</taxon>
        <taxon>Pterygota</taxon>
        <taxon>Neoptera</taxon>
        <taxon>Paraneoptera</taxon>
        <taxon>Hemiptera</taxon>
        <taxon>Sternorrhyncha</taxon>
        <taxon>Psylloidea</taxon>
        <taxon>Psyllidae</taxon>
        <taxon>Psyllinae</taxon>
        <taxon>Cacopsylla</taxon>
    </lineage>
</organism>
<dbReference type="AlphaFoldDB" id="A0A8D8W9T2"/>
<evidence type="ECO:0000313" key="2">
    <source>
        <dbReference type="EMBL" id="CAG6652322.1"/>
    </source>
</evidence>
<keyword evidence="1" id="KW-1133">Transmembrane helix</keyword>
<reference evidence="2" key="1">
    <citation type="submission" date="2021-05" db="EMBL/GenBank/DDBJ databases">
        <authorList>
            <person name="Alioto T."/>
            <person name="Alioto T."/>
            <person name="Gomez Garrido J."/>
        </authorList>
    </citation>
    <scope>NUCLEOTIDE SEQUENCE</scope>
</reference>
<dbReference type="EMBL" id="HBUF01170911">
    <property type="protein sequence ID" value="CAG6652322.1"/>
    <property type="molecule type" value="Transcribed_RNA"/>
</dbReference>